<comment type="caution">
    <text evidence="1">The sequence shown here is derived from an EMBL/GenBank/DDBJ whole genome shotgun (WGS) entry which is preliminary data.</text>
</comment>
<dbReference type="EMBL" id="BQNB010014527">
    <property type="protein sequence ID" value="GJT29238.1"/>
    <property type="molecule type" value="Genomic_DNA"/>
</dbReference>
<evidence type="ECO:0000313" key="1">
    <source>
        <dbReference type="EMBL" id="GJT29238.1"/>
    </source>
</evidence>
<keyword evidence="2" id="KW-1185">Reference proteome</keyword>
<name>A0ABQ5CSD4_9ASTR</name>
<dbReference type="Proteomes" id="UP001151760">
    <property type="component" value="Unassembled WGS sequence"/>
</dbReference>
<organism evidence="1 2">
    <name type="scientific">Tanacetum coccineum</name>
    <dbReference type="NCBI Taxonomy" id="301880"/>
    <lineage>
        <taxon>Eukaryota</taxon>
        <taxon>Viridiplantae</taxon>
        <taxon>Streptophyta</taxon>
        <taxon>Embryophyta</taxon>
        <taxon>Tracheophyta</taxon>
        <taxon>Spermatophyta</taxon>
        <taxon>Magnoliopsida</taxon>
        <taxon>eudicotyledons</taxon>
        <taxon>Gunneridae</taxon>
        <taxon>Pentapetalae</taxon>
        <taxon>asterids</taxon>
        <taxon>campanulids</taxon>
        <taxon>Asterales</taxon>
        <taxon>Asteraceae</taxon>
        <taxon>Asteroideae</taxon>
        <taxon>Anthemideae</taxon>
        <taxon>Anthemidinae</taxon>
        <taxon>Tanacetum</taxon>
    </lineage>
</organism>
<proteinExistence type="predicted"/>
<protein>
    <submittedName>
        <fullName evidence="1">Uncharacterized protein</fullName>
    </submittedName>
</protein>
<gene>
    <name evidence="1" type="ORF">Tco_0909513</name>
</gene>
<sequence length="99" mass="11231">MSCKDLDVRRKTIQWRRRPGDAVEWSCLLGRHRVSRWHVSDFGPRGQSCLHAPSTCCGPDVCDIRTSYVSRQCTSSDGDNVAPCLLRRPATPDWLLLAF</sequence>
<reference evidence="1" key="2">
    <citation type="submission" date="2022-01" db="EMBL/GenBank/DDBJ databases">
        <authorList>
            <person name="Yamashiro T."/>
            <person name="Shiraishi A."/>
            <person name="Satake H."/>
            <person name="Nakayama K."/>
        </authorList>
    </citation>
    <scope>NUCLEOTIDE SEQUENCE</scope>
</reference>
<evidence type="ECO:0000313" key="2">
    <source>
        <dbReference type="Proteomes" id="UP001151760"/>
    </source>
</evidence>
<accession>A0ABQ5CSD4</accession>
<reference evidence="1" key="1">
    <citation type="journal article" date="2022" name="Int. J. Mol. Sci.">
        <title>Draft Genome of Tanacetum Coccineum: Genomic Comparison of Closely Related Tanacetum-Family Plants.</title>
        <authorList>
            <person name="Yamashiro T."/>
            <person name="Shiraishi A."/>
            <person name="Nakayama K."/>
            <person name="Satake H."/>
        </authorList>
    </citation>
    <scope>NUCLEOTIDE SEQUENCE</scope>
</reference>